<feature type="transmembrane region" description="Helical" evidence="12">
    <location>
        <begin position="505"/>
        <end position="534"/>
    </location>
</feature>
<keyword evidence="5" id="KW-0552">Olfaction</keyword>
<keyword evidence="8 12" id="KW-0472">Membrane</keyword>
<keyword evidence="3" id="KW-0716">Sensory transduction</keyword>
<keyword evidence="4 11" id="KW-0812">Transmembrane</keyword>
<dbReference type="Pfam" id="PF13853">
    <property type="entry name" value="7tm_4"/>
    <property type="match status" value="3"/>
</dbReference>
<evidence type="ECO:0000256" key="8">
    <source>
        <dbReference type="ARBA" id="ARBA00023136"/>
    </source>
</evidence>
<feature type="transmembrane region" description="Helical" evidence="12">
    <location>
        <begin position="428"/>
        <end position="445"/>
    </location>
</feature>
<evidence type="ECO:0000259" key="13">
    <source>
        <dbReference type="PROSITE" id="PS50262"/>
    </source>
</evidence>
<dbReference type="Proteomes" id="UP001488838">
    <property type="component" value="Unassembled WGS sequence"/>
</dbReference>
<evidence type="ECO:0000313" key="14">
    <source>
        <dbReference type="EMBL" id="KAK7796932.1"/>
    </source>
</evidence>
<feature type="transmembrane region" description="Helical" evidence="12">
    <location>
        <begin position="693"/>
        <end position="714"/>
    </location>
</feature>
<feature type="domain" description="G-protein coupled receptors family 1 profile" evidence="13">
    <location>
        <begin position="49"/>
        <end position="298"/>
    </location>
</feature>
<feature type="transmembrane region" description="Helical" evidence="12">
    <location>
        <begin position="752"/>
        <end position="769"/>
    </location>
</feature>
<comment type="subcellular location">
    <subcellularLocation>
        <location evidence="1">Cell membrane</location>
        <topology evidence="1">Multi-pass membrane protein</topology>
    </subcellularLocation>
</comment>
<feature type="transmembrane region" description="Helical" evidence="12">
    <location>
        <begin position="781"/>
        <end position="800"/>
    </location>
</feature>
<protein>
    <recommendedName>
        <fullName evidence="13">G-protein coupled receptors family 1 profile domain-containing protein</fullName>
    </recommendedName>
</protein>
<dbReference type="SUPFAM" id="SSF81321">
    <property type="entry name" value="Family A G protein-coupled receptor-like"/>
    <property type="match status" value="3"/>
</dbReference>
<feature type="transmembrane region" description="Helical" evidence="12">
    <location>
        <begin position="870"/>
        <end position="893"/>
    </location>
</feature>
<feature type="transmembrane region" description="Helical" evidence="12">
    <location>
        <begin position="657"/>
        <end position="681"/>
    </location>
</feature>
<feature type="transmembrane region" description="Helical" evidence="12">
    <location>
        <begin position="581"/>
        <end position="600"/>
    </location>
</feature>
<keyword evidence="10 11" id="KW-0807">Transducer</keyword>
<evidence type="ECO:0000313" key="15">
    <source>
        <dbReference type="Proteomes" id="UP001488838"/>
    </source>
</evidence>
<keyword evidence="6 12" id="KW-1133">Transmembrane helix</keyword>
<feature type="transmembrane region" description="Helical" evidence="12">
    <location>
        <begin position="68"/>
        <end position="94"/>
    </location>
</feature>
<evidence type="ECO:0000256" key="11">
    <source>
        <dbReference type="RuleBase" id="RU000688"/>
    </source>
</evidence>
<organism evidence="14 15">
    <name type="scientific">Myodes glareolus</name>
    <name type="common">Bank vole</name>
    <name type="synonym">Clethrionomys glareolus</name>
    <dbReference type="NCBI Taxonomy" id="447135"/>
    <lineage>
        <taxon>Eukaryota</taxon>
        <taxon>Metazoa</taxon>
        <taxon>Chordata</taxon>
        <taxon>Craniata</taxon>
        <taxon>Vertebrata</taxon>
        <taxon>Euteleostomi</taxon>
        <taxon>Mammalia</taxon>
        <taxon>Eutheria</taxon>
        <taxon>Euarchontoglires</taxon>
        <taxon>Glires</taxon>
        <taxon>Rodentia</taxon>
        <taxon>Myomorpha</taxon>
        <taxon>Muroidea</taxon>
        <taxon>Cricetidae</taxon>
        <taxon>Arvicolinae</taxon>
        <taxon>Myodes</taxon>
    </lineage>
</organism>
<keyword evidence="2" id="KW-1003">Cell membrane</keyword>
<evidence type="ECO:0000256" key="3">
    <source>
        <dbReference type="ARBA" id="ARBA00022606"/>
    </source>
</evidence>
<dbReference type="InterPro" id="IPR000725">
    <property type="entry name" value="Olfact_rcpt"/>
</dbReference>
<feature type="transmembrane region" description="Helical" evidence="12">
    <location>
        <begin position="33"/>
        <end position="56"/>
    </location>
</feature>
<dbReference type="PANTHER" id="PTHR48018">
    <property type="entry name" value="OLFACTORY RECEPTOR"/>
    <property type="match status" value="1"/>
</dbReference>
<feature type="transmembrane region" description="Helical" evidence="12">
    <location>
        <begin position="400"/>
        <end position="422"/>
    </location>
</feature>
<proteinExistence type="inferred from homology"/>
<feature type="transmembrane region" description="Helical" evidence="12">
    <location>
        <begin position="905"/>
        <end position="924"/>
    </location>
</feature>
<keyword evidence="9 11" id="KW-0675">Receptor</keyword>
<accession>A0AAW0H746</accession>
<gene>
    <name evidence="14" type="ORF">U0070_009658</name>
</gene>
<evidence type="ECO:0000256" key="6">
    <source>
        <dbReference type="ARBA" id="ARBA00022989"/>
    </source>
</evidence>
<evidence type="ECO:0000256" key="4">
    <source>
        <dbReference type="ARBA" id="ARBA00022692"/>
    </source>
</evidence>
<dbReference type="Gene3D" id="1.20.1070.10">
    <property type="entry name" value="Rhodopsin 7-helix transmembrane proteins"/>
    <property type="match status" value="3"/>
</dbReference>
<keyword evidence="7 11" id="KW-0297">G-protein coupled receptor</keyword>
<evidence type="ECO:0000256" key="2">
    <source>
        <dbReference type="ARBA" id="ARBA00022475"/>
    </source>
</evidence>
<feature type="transmembrane region" description="Helical" evidence="12">
    <location>
        <begin position="148"/>
        <end position="176"/>
    </location>
</feature>
<evidence type="ECO:0000256" key="12">
    <source>
        <dbReference type="SAM" id="Phobius"/>
    </source>
</evidence>
<sequence length="945" mass="106112">MVYLFWIPDESGNHSAVTEFILLGLTEDPELEVILFVILLIIYLFSVMSNLGLVLLIQISPQLQSPMYFFLSHLAFVDFCYTSCVTPNALVNFLRETKSISFYGCAAQVCFFTTFSVCEVFLLSVMAYDRYVAICNPLLYVIIMPRRLCFQIAMTTYVYAFVTALIQTVTTFLLSFCNSNRVNQFFCEDIPLMALACSSTQVKELMLLSMAGFNICCSLLIVLISYLFIVSAILKKHSGEGRRKVFSTCASHLSSIAIYYGTIIFMYLQPESSHSLNTDKFAAVFYVVIIPMLNPLIYSLRNKEHLPTMVGTNHSEVSDFLLVGLTDDPDLRISLFAVFLIIYLTSVVGNIGLIVLIQVSPQLHTPMYFFLTHLAFIDFCFTSSVTPNTLLNFLRDITSITFYACATQLCCFVTFVVCELYLLSIMAYDRYVAIWNPLLYAVIMPRKLCLQMIASTYIYGFTVGLAQAVATFRLSFCGSNVVNHFYCDDVPLVALACSDTHVKELMLLVIAGFNTLCSLVIVVISYVFIVFAILRIHSADGRRKAFSTCASHLTSITIFYGTVSFMYLQPKSSHSLNTDKFASVFYVVVIPMLNPLIYSLRNQEVKSALKRIIENQRKTGLKVPVAVKSVQSEAEGNSSAVSEFILVGLTDDPDLQVILFAVFLVIYLISVIGNLGLIALIQVSPQLHTPMYFFLSHLAFIDFCYTSSVTPNAIANFLREVRSINFYACAIQVCCFITFVVCEMYLLSIMAYDRYVAIWNPLLYAVLMPRKLCLQMITSTYIYGFTVGLAQAVATFRLSFCGSNVVNHFYCDDVPLVALACSDTHVKELMLLVIAGFNTLCSLVIVVISYVFIVFAILRIHSADGRRKAFSTCASHLTSITIFYGTIIFMYLQPKSSHSLNTDKFASVFYVIVIPMLNPLIYSLRNQEVKSALKRITDKLSLPTH</sequence>
<feature type="transmembrane region" description="Helical" evidence="12">
    <location>
        <begin position="369"/>
        <end position="393"/>
    </location>
</feature>
<dbReference type="FunFam" id="1.20.1070.10:FF:000003">
    <property type="entry name" value="Olfactory receptor"/>
    <property type="match status" value="3"/>
</dbReference>
<evidence type="ECO:0000256" key="5">
    <source>
        <dbReference type="ARBA" id="ARBA00022725"/>
    </source>
</evidence>
<dbReference type="PRINTS" id="PR00245">
    <property type="entry name" value="OLFACTORYR"/>
</dbReference>
<dbReference type="AlphaFoldDB" id="A0AAW0H746"/>
<comment type="similarity">
    <text evidence="11">Belongs to the G-protein coupled receptor 1 family.</text>
</comment>
<feature type="transmembrane region" description="Helical" evidence="12">
    <location>
        <begin position="335"/>
        <end position="357"/>
    </location>
</feature>
<comment type="caution">
    <text evidence="14">The sequence shown here is derived from an EMBL/GenBank/DDBJ whole genome shotgun (WGS) entry which is preliminary data.</text>
</comment>
<dbReference type="GO" id="GO:0004930">
    <property type="term" value="F:G protein-coupled receptor activity"/>
    <property type="evidence" value="ECO:0007669"/>
    <property type="project" value="UniProtKB-KW"/>
</dbReference>
<feature type="transmembrane region" description="Helical" evidence="12">
    <location>
        <begin position="281"/>
        <end position="300"/>
    </location>
</feature>
<feature type="transmembrane region" description="Helical" evidence="12">
    <location>
        <begin position="546"/>
        <end position="569"/>
    </location>
</feature>
<evidence type="ECO:0000256" key="1">
    <source>
        <dbReference type="ARBA" id="ARBA00004651"/>
    </source>
</evidence>
<feature type="domain" description="G-protein coupled receptors family 1 profile" evidence="13">
    <location>
        <begin position="349"/>
        <end position="598"/>
    </location>
</feature>
<dbReference type="InterPro" id="IPR017452">
    <property type="entry name" value="GPCR_Rhodpsn_7TM"/>
</dbReference>
<feature type="transmembrane region" description="Helical" evidence="12">
    <location>
        <begin position="100"/>
        <end position="128"/>
    </location>
</feature>
<reference evidence="14 15" key="1">
    <citation type="journal article" date="2023" name="bioRxiv">
        <title>Conserved and derived expression patterns and positive selection on dental genes reveal complex evolutionary context of ever-growing rodent molars.</title>
        <authorList>
            <person name="Calamari Z.T."/>
            <person name="Song A."/>
            <person name="Cohen E."/>
            <person name="Akter M."/>
            <person name="Roy R.D."/>
            <person name="Hallikas O."/>
            <person name="Christensen M.M."/>
            <person name="Li P."/>
            <person name="Marangoni P."/>
            <person name="Jernvall J."/>
            <person name="Klein O.D."/>
        </authorList>
    </citation>
    <scope>NUCLEOTIDE SEQUENCE [LARGE SCALE GENOMIC DNA]</scope>
    <source>
        <strain evidence="14">V071</strain>
    </source>
</reference>
<evidence type="ECO:0000256" key="10">
    <source>
        <dbReference type="ARBA" id="ARBA00023224"/>
    </source>
</evidence>
<feature type="transmembrane region" description="Helical" evidence="12">
    <location>
        <begin position="726"/>
        <end position="746"/>
    </location>
</feature>
<evidence type="ECO:0000256" key="9">
    <source>
        <dbReference type="ARBA" id="ARBA00023170"/>
    </source>
</evidence>
<dbReference type="PRINTS" id="PR00237">
    <property type="entry name" value="GPCRRHODOPSN"/>
</dbReference>
<name>A0AAW0H746_MYOGA</name>
<dbReference type="PROSITE" id="PS00237">
    <property type="entry name" value="G_PROTEIN_RECEP_F1_1"/>
    <property type="match status" value="3"/>
</dbReference>
<feature type="transmembrane region" description="Helical" evidence="12">
    <location>
        <begin position="829"/>
        <end position="858"/>
    </location>
</feature>
<dbReference type="CDD" id="cd15413">
    <property type="entry name" value="7tmA_OR8K-like"/>
    <property type="match status" value="2"/>
</dbReference>
<dbReference type="GO" id="GO:0004984">
    <property type="term" value="F:olfactory receptor activity"/>
    <property type="evidence" value="ECO:0007669"/>
    <property type="project" value="InterPro"/>
</dbReference>
<keyword evidence="15" id="KW-1185">Reference proteome</keyword>
<dbReference type="InterPro" id="IPR000276">
    <property type="entry name" value="GPCR_Rhodpsn"/>
</dbReference>
<feature type="domain" description="G-protein coupled receptors family 1 profile" evidence="13">
    <location>
        <begin position="673"/>
        <end position="922"/>
    </location>
</feature>
<dbReference type="GO" id="GO:0005886">
    <property type="term" value="C:plasma membrane"/>
    <property type="evidence" value="ECO:0007669"/>
    <property type="project" value="UniProtKB-SubCell"/>
</dbReference>
<feature type="transmembrane region" description="Helical" evidence="12">
    <location>
        <begin position="211"/>
        <end position="233"/>
    </location>
</feature>
<feature type="transmembrane region" description="Helical" evidence="12">
    <location>
        <begin position="457"/>
        <end position="476"/>
    </location>
</feature>
<feature type="transmembrane region" description="Helical" evidence="12">
    <location>
        <begin position="245"/>
        <end position="269"/>
    </location>
</feature>
<dbReference type="EMBL" id="JBBHLL010000959">
    <property type="protein sequence ID" value="KAK7796932.1"/>
    <property type="molecule type" value="Genomic_DNA"/>
</dbReference>
<evidence type="ECO:0000256" key="7">
    <source>
        <dbReference type="ARBA" id="ARBA00023040"/>
    </source>
</evidence>
<dbReference type="PROSITE" id="PS50262">
    <property type="entry name" value="G_PROTEIN_RECEP_F1_2"/>
    <property type="match status" value="3"/>
</dbReference>